<dbReference type="STRING" id="887898.HMPREF0551_0959"/>
<feature type="region of interest" description="Disordered" evidence="3">
    <location>
        <begin position="156"/>
        <end position="299"/>
    </location>
</feature>
<accession>E7RVY8</accession>
<feature type="compositionally biased region" description="Low complexity" evidence="3">
    <location>
        <begin position="203"/>
        <end position="216"/>
    </location>
</feature>
<evidence type="ECO:0000256" key="3">
    <source>
        <dbReference type="SAM" id="MobiDB-lite"/>
    </source>
</evidence>
<evidence type="ECO:0000256" key="2">
    <source>
        <dbReference type="RuleBase" id="RU003613"/>
    </source>
</evidence>
<organism evidence="6 7">
    <name type="scientific">Lautropia mirabilis ATCC 51599</name>
    <dbReference type="NCBI Taxonomy" id="887898"/>
    <lineage>
        <taxon>Bacteria</taxon>
        <taxon>Pseudomonadati</taxon>
        <taxon>Pseudomonadota</taxon>
        <taxon>Betaproteobacteria</taxon>
        <taxon>Burkholderiales</taxon>
        <taxon>Burkholderiaceae</taxon>
        <taxon>Lautropia</taxon>
    </lineage>
</organism>
<comment type="similarity">
    <text evidence="1">Belongs to the ZipA family.</text>
</comment>
<dbReference type="EMBL" id="AEQP01000003">
    <property type="protein sequence ID" value="EFV95471.1"/>
    <property type="molecule type" value="Genomic_DNA"/>
</dbReference>
<dbReference type="SUPFAM" id="SSF64383">
    <property type="entry name" value="Cell-division protein ZipA, C-terminal domain"/>
    <property type="match status" value="1"/>
</dbReference>
<name>E7RVY8_9BURK</name>
<feature type="transmembrane region" description="Helical" evidence="4">
    <location>
        <begin position="6"/>
        <end position="25"/>
    </location>
</feature>
<keyword evidence="1" id="KW-0132">Cell division</keyword>
<feature type="region of interest" description="Disordered" evidence="3">
    <location>
        <begin position="42"/>
        <end position="115"/>
    </location>
</feature>
<protein>
    <recommendedName>
        <fullName evidence="1">Cell division protein ZipA</fullName>
    </recommendedName>
</protein>
<comment type="subcellular location">
    <subcellularLocation>
        <location evidence="2">Cell inner membrane</location>
        <topology evidence="2">Single-pass type I membrane protein</topology>
    </subcellularLocation>
</comment>
<dbReference type="Gene3D" id="3.30.1400.10">
    <property type="entry name" value="ZipA, C-terminal FtsZ-binding domain"/>
    <property type="match status" value="1"/>
</dbReference>
<dbReference type="eggNOG" id="COG3115">
    <property type="taxonomic scope" value="Bacteria"/>
</dbReference>
<sequence length="579" mass="62017">MSTLTWSIIALVVVVLVIVIAHNLWQGRRRRQQASALGLRKGYFDDDPQTLTGGAGPDDESSPRRGRGRREPVMRGAARQVPPDLAARPARFEGEDSRSLRKGGPSSDPADRHPSLALDDEDYIETPFENPAAVRPWSSAEDGARVEAARRAEAQALASRRIPDSLRRESARDGHSPVHAGQTDAGHDRHGARDEGRDAPFEAAGTRVGRGRTAGAHRADADDSRMEASMARPAVDHDGGGAEHPAEEDSSAAQRMTRGVASQGTPEDDDRRGSHRDASPTSVAADDGEADGQRRVDDVSPAQADDIEAEGAEAVPAEVAEPDPLPDAQVEHVVILEPPAPVNTDRLVALTSSLRHVGSKPVRIEVERLGSHWGPLTAGEKAVRIRCSLLLANRQGPLNAVELSDFNAAIESLASKLQAPVNIPDMAPILRNARDLDTLAARLDTQIEVRVELPEAAEPNRVAGVVRHLGLSERGNGRYEAFADSGDSLFTLAFNQTRDQIDFMLDVPRTAEKYEAWEGMVACAQSMAQALGGRLVDSSGRGLSVGMIGTVSRQLARRYAELAQVGLAAGNAAALRVFH</sequence>
<dbReference type="SMART" id="SM00771">
    <property type="entry name" value="ZipA_C"/>
    <property type="match status" value="1"/>
</dbReference>
<keyword evidence="1" id="KW-0131">Cell cycle</keyword>
<feature type="compositionally biased region" description="Basic and acidic residues" evidence="3">
    <location>
        <begin position="161"/>
        <end position="176"/>
    </location>
</feature>
<keyword evidence="4" id="KW-1133">Transmembrane helix</keyword>
<evidence type="ECO:0000256" key="4">
    <source>
        <dbReference type="SAM" id="Phobius"/>
    </source>
</evidence>
<keyword evidence="2 4" id="KW-0472">Membrane</keyword>
<evidence type="ECO:0000259" key="5">
    <source>
        <dbReference type="SMART" id="SM00771"/>
    </source>
</evidence>
<evidence type="ECO:0000256" key="1">
    <source>
        <dbReference type="RuleBase" id="RU003612"/>
    </source>
</evidence>
<proteinExistence type="inferred from homology"/>
<gene>
    <name evidence="6" type="ORF">HMPREF0551_0959</name>
</gene>
<feature type="compositionally biased region" description="Basic and acidic residues" evidence="3">
    <location>
        <begin position="234"/>
        <end position="247"/>
    </location>
</feature>
<dbReference type="Pfam" id="PF04354">
    <property type="entry name" value="ZipA_C"/>
    <property type="match status" value="1"/>
</dbReference>
<keyword evidence="7" id="KW-1185">Reference proteome</keyword>
<dbReference type="GO" id="GO:0090529">
    <property type="term" value="P:cell septum assembly"/>
    <property type="evidence" value="ECO:0007669"/>
    <property type="project" value="InterPro"/>
</dbReference>
<comment type="caution">
    <text evidence="6">The sequence shown here is derived from an EMBL/GenBank/DDBJ whole genome shotgun (WGS) entry which is preliminary data.</text>
</comment>
<dbReference type="Proteomes" id="UP000011021">
    <property type="component" value="Unassembled WGS sequence"/>
</dbReference>
<dbReference type="InterPro" id="IPR007449">
    <property type="entry name" value="ZipA_FtsZ-bd_C"/>
</dbReference>
<evidence type="ECO:0000313" key="7">
    <source>
        <dbReference type="Proteomes" id="UP000011021"/>
    </source>
</evidence>
<keyword evidence="2" id="KW-1003">Cell membrane</keyword>
<dbReference type="HOGENOM" id="CLU_470740_0_0_4"/>
<feature type="compositionally biased region" description="Basic and acidic residues" evidence="3">
    <location>
        <begin position="269"/>
        <end position="278"/>
    </location>
</feature>
<dbReference type="RefSeq" id="WP_005673157.1">
    <property type="nucleotide sequence ID" value="NZ_CP146288.1"/>
</dbReference>
<evidence type="ECO:0000313" key="6">
    <source>
        <dbReference type="EMBL" id="EFV95471.1"/>
    </source>
</evidence>
<feature type="compositionally biased region" description="Basic and acidic residues" evidence="3">
    <location>
        <begin position="185"/>
        <end position="200"/>
    </location>
</feature>
<feature type="compositionally biased region" description="Basic and acidic residues" evidence="3">
    <location>
        <begin position="90"/>
        <end position="99"/>
    </location>
</feature>
<reference evidence="6 7" key="1">
    <citation type="submission" date="2010-12" db="EMBL/GenBank/DDBJ databases">
        <authorList>
            <person name="Muzny D."/>
            <person name="Qin X."/>
            <person name="Deng J."/>
            <person name="Jiang H."/>
            <person name="Liu Y."/>
            <person name="Qu J."/>
            <person name="Song X.-Z."/>
            <person name="Zhang L."/>
            <person name="Thornton R."/>
            <person name="Coyle M."/>
            <person name="Francisco L."/>
            <person name="Jackson L."/>
            <person name="Javaid M."/>
            <person name="Korchina V."/>
            <person name="Kovar C."/>
            <person name="Mata R."/>
            <person name="Mathew T."/>
            <person name="Ngo R."/>
            <person name="Nguyen L."/>
            <person name="Nguyen N."/>
            <person name="Okwuonu G."/>
            <person name="Ongeri F."/>
            <person name="Pham C."/>
            <person name="Simmons D."/>
            <person name="Wilczek-Boney K."/>
            <person name="Hale W."/>
            <person name="Jakkamsetti A."/>
            <person name="Pham P."/>
            <person name="Ruth R."/>
            <person name="San Lucas F."/>
            <person name="Warren J."/>
            <person name="Zhang J."/>
            <person name="Zhao Z."/>
            <person name="Zhou C."/>
            <person name="Zhu D."/>
            <person name="Lee S."/>
            <person name="Bess C."/>
            <person name="Blankenburg K."/>
            <person name="Forbes L."/>
            <person name="Fu Q."/>
            <person name="Gubbala S."/>
            <person name="Hirani K."/>
            <person name="Jayaseelan J.C."/>
            <person name="Lara F."/>
            <person name="Munidasa M."/>
            <person name="Palculict T."/>
            <person name="Patil S."/>
            <person name="Pu L.-L."/>
            <person name="Saada N."/>
            <person name="Tang L."/>
            <person name="Weissenberger G."/>
            <person name="Zhu Y."/>
            <person name="Hemphill L."/>
            <person name="Shang Y."/>
            <person name="Youmans B."/>
            <person name="Ayvaz T."/>
            <person name="Ross M."/>
            <person name="Santibanez J."/>
            <person name="Aqrawi P."/>
            <person name="Gross S."/>
            <person name="Joshi V."/>
            <person name="Fowler G."/>
            <person name="Nazareth L."/>
            <person name="Reid J."/>
            <person name="Worley K."/>
            <person name="Petrosino J."/>
            <person name="Highlander S."/>
            <person name="Gibbs R."/>
        </authorList>
    </citation>
    <scope>NUCLEOTIDE SEQUENCE [LARGE SCALE GENOMIC DNA]</scope>
    <source>
        <strain evidence="6 7">ATCC 51599</strain>
    </source>
</reference>
<keyword evidence="2" id="KW-0997">Cell inner membrane</keyword>
<dbReference type="GO" id="GO:0005886">
    <property type="term" value="C:plasma membrane"/>
    <property type="evidence" value="ECO:0007669"/>
    <property type="project" value="UniProtKB-SubCell"/>
</dbReference>
<dbReference type="InterPro" id="IPR036765">
    <property type="entry name" value="ZipA_FtsZ-bd_C_sf"/>
</dbReference>
<keyword evidence="2 4" id="KW-0812">Transmembrane</keyword>
<feature type="domain" description="ZipA C-terminal FtsZ-binding" evidence="5">
    <location>
        <begin position="443"/>
        <end position="560"/>
    </location>
</feature>
<comment type="function">
    <text evidence="1">Essential cell division protein that stabilizes the FtsZ protofilaments by cross-linking them and that serves as a cytoplasmic membrane anchor for the Z ring. Also required for the recruitment to the septal ring of downstream cell division proteins.</text>
</comment>
<dbReference type="AlphaFoldDB" id="E7RVY8"/>
<feature type="compositionally biased region" description="Basic and acidic residues" evidence="3">
    <location>
        <begin position="217"/>
        <end position="226"/>
    </location>
</feature>